<keyword evidence="3" id="KW-1185">Reference proteome</keyword>
<feature type="region of interest" description="Disordered" evidence="1">
    <location>
        <begin position="528"/>
        <end position="642"/>
    </location>
</feature>
<gene>
    <name evidence="2" type="ORF">OH76DRAFT_1414188</name>
</gene>
<dbReference type="Proteomes" id="UP000256964">
    <property type="component" value="Unassembled WGS sequence"/>
</dbReference>
<evidence type="ECO:0000313" key="3">
    <source>
        <dbReference type="Proteomes" id="UP000256964"/>
    </source>
</evidence>
<name>A0A371DW37_9APHY</name>
<feature type="compositionally biased region" description="Low complexity" evidence="1">
    <location>
        <begin position="213"/>
        <end position="229"/>
    </location>
</feature>
<dbReference type="InterPro" id="IPR012349">
    <property type="entry name" value="Split_barrel_FMN-bd"/>
</dbReference>
<reference evidence="2 3" key="1">
    <citation type="journal article" date="2018" name="Biotechnol. Biofuels">
        <title>Integrative visual omics of the white-rot fungus Polyporus brumalis exposes the biotechnological potential of its oxidative enzymes for delignifying raw plant biomass.</title>
        <authorList>
            <person name="Miyauchi S."/>
            <person name="Rancon A."/>
            <person name="Drula E."/>
            <person name="Hage H."/>
            <person name="Chaduli D."/>
            <person name="Favel A."/>
            <person name="Grisel S."/>
            <person name="Henrissat B."/>
            <person name="Herpoel-Gimbert I."/>
            <person name="Ruiz-Duenas F.J."/>
            <person name="Chevret D."/>
            <person name="Hainaut M."/>
            <person name="Lin J."/>
            <person name="Wang M."/>
            <person name="Pangilinan J."/>
            <person name="Lipzen A."/>
            <person name="Lesage-Meessen L."/>
            <person name="Navarro D."/>
            <person name="Riley R."/>
            <person name="Grigoriev I.V."/>
            <person name="Zhou S."/>
            <person name="Raouche S."/>
            <person name="Rosso M.N."/>
        </authorList>
    </citation>
    <scope>NUCLEOTIDE SEQUENCE [LARGE SCALE GENOMIC DNA]</scope>
    <source>
        <strain evidence="2 3">BRFM 1820</strain>
    </source>
</reference>
<dbReference type="Pfam" id="PF04299">
    <property type="entry name" value="FMN_bind_2"/>
    <property type="match status" value="1"/>
</dbReference>
<dbReference type="AlphaFoldDB" id="A0A371DW37"/>
<evidence type="ECO:0000256" key="1">
    <source>
        <dbReference type="SAM" id="MobiDB-lite"/>
    </source>
</evidence>
<evidence type="ECO:0000313" key="2">
    <source>
        <dbReference type="EMBL" id="RDX56688.1"/>
    </source>
</evidence>
<sequence>MSSFPELFPRGACLDEECCLQGICAGWAVMVNGVVRENPFDSREPCGACSHGWIFHAIGESELQRSYGSIQRRGSLRTGCGGFYSPAMPSTWQFDTLCDCGVDLRAHLPLNAVPPVGHRPYTGPGIDMAQSQANAAPTTWSHTPPLGRFPPPGLTAPAPTAFAGTSVAIAAASPVAAFTSVRGPEAGHTDNRRRASAQRMHLTYSADVALNLPRSRTSATTSRTPGAASQGPSSGVSDLAVLPQSPSAALTVNFVVHMLPFQHPAVASPPRLWPSTSLEFTDAEYVNLLRLSSNFQLVFSAALPPDGPVWEELGRIVNDHCRRHGLVFHGYDDSTEPTVPTELPFMVLSVTNKTNKPKRYNVTDSLNVATFTAKSLRLKKFAGEVFPLPGPLAGKHMIRIVPRYGDVHSRLDHAHLHESPLSGLAGYSDIPSPAKLHPCFPARVLSELVPELSARCRPDCPPPAIPAPSALPSLGERPLFLPEEHDDAIMTYDPLVQHIAHTSVSSGMDTSDSVLFGATVAHSGLEGVAAEASTPSPDIVISSSSRRRGGERAARMSTGGRPPAPRTRSQTSRDDIENISAADEEDKENEPPAECHESASSAGASSSALGVHPRDDDDSEYIDDAEGGSTPQRIYRPSTRRRMFSPVLTEDTMPASVNAAMPQPEDQEELGPDVAAGVTDVPTDEEAVDEDEPDEHEVGDSIRIDPEEQLGDPLDLPSWSEVVAWTTMVVDAITMEVEPVPVPKIHAPDVDSAACVLIFLVRWLISDRTQHAEEPPAGGFQGALEHAFGEDVVCDLTSLEQLLRHADAFEVQAGPAVGRSVMETVIRRAIGMLLDDTLCFQPLGRFKTFRWYLDGPLRAAIEGPAKGCLLDMSFLRLLDTDLYLQFRPWAVHDKTAAIRSDNHRLCGLIIAANMDPGNIRGVQSKAALESIERAIVSTATLAAPDVSDFVDFKAFVAGMSMCFAGRDLDKQLDDVEVLLDHLDFIPSEQPGKLAIDRVYEIEFADRVRKYLIGLGHPDHPSIRPMIGDKRFEQEQHDPLLRARLFLQMLTGSDLVPRNPSYTLKFVFKHKGRRTEPSPGDIVPLPHAMFNIYSICIYVFIPLCVLTSGASMIAYQDFEFTPVNPQLKAMILYTSSGIHLVGVADALPRRPRLVLFNAPAHHYVTPEFHTATKLVTRKVAPAWDYAALQVYGWVTVHSSPGP</sequence>
<accession>A0A371DW37</accession>
<organism evidence="2 3">
    <name type="scientific">Lentinus brumalis</name>
    <dbReference type="NCBI Taxonomy" id="2498619"/>
    <lineage>
        <taxon>Eukaryota</taxon>
        <taxon>Fungi</taxon>
        <taxon>Dikarya</taxon>
        <taxon>Basidiomycota</taxon>
        <taxon>Agaricomycotina</taxon>
        <taxon>Agaricomycetes</taxon>
        <taxon>Polyporales</taxon>
        <taxon>Polyporaceae</taxon>
        <taxon>Lentinus</taxon>
    </lineage>
</organism>
<dbReference type="EMBL" id="KZ857380">
    <property type="protein sequence ID" value="RDX56688.1"/>
    <property type="molecule type" value="Genomic_DNA"/>
</dbReference>
<dbReference type="OrthoDB" id="2757435at2759"/>
<feature type="compositionally biased region" description="Low complexity" evidence="1">
    <location>
        <begin position="598"/>
        <end position="608"/>
    </location>
</feature>
<dbReference type="PANTHER" id="PTHR35802">
    <property type="entry name" value="PROTEASE SYNTHASE AND SPORULATION PROTEIN PAI 2"/>
    <property type="match status" value="1"/>
</dbReference>
<feature type="region of interest" description="Disordered" evidence="1">
    <location>
        <begin position="213"/>
        <end position="239"/>
    </location>
</feature>
<feature type="compositionally biased region" description="Acidic residues" evidence="1">
    <location>
        <begin position="616"/>
        <end position="626"/>
    </location>
</feature>
<dbReference type="PANTHER" id="PTHR35802:SF1">
    <property type="entry name" value="PROTEASE SYNTHASE AND SPORULATION PROTEIN PAI 2"/>
    <property type="match status" value="1"/>
</dbReference>
<dbReference type="Gene3D" id="2.30.110.10">
    <property type="entry name" value="Electron Transport, Fmn-binding Protein, Chain A"/>
    <property type="match status" value="1"/>
</dbReference>
<protein>
    <submittedName>
        <fullName evidence="2">Uncharacterized protein</fullName>
    </submittedName>
</protein>
<proteinExistence type="predicted"/>
<dbReference type="InterPro" id="IPR007396">
    <property type="entry name" value="TR_PAI2-type"/>
</dbReference>